<dbReference type="SUPFAM" id="SSF52540">
    <property type="entry name" value="P-loop containing nucleoside triphosphate hydrolases"/>
    <property type="match status" value="1"/>
</dbReference>
<evidence type="ECO:0000256" key="2">
    <source>
        <dbReference type="SAM" id="MobiDB-lite"/>
    </source>
</evidence>
<reference evidence="3 4" key="1">
    <citation type="journal article" date="2015" name="Genome Biol. Evol.">
        <title>Phylogenomic analyses indicate that early fungi evolved digesting cell walls of algal ancestors of land plants.</title>
        <authorList>
            <person name="Chang Y."/>
            <person name="Wang S."/>
            <person name="Sekimoto S."/>
            <person name="Aerts A.L."/>
            <person name="Choi C."/>
            <person name="Clum A."/>
            <person name="LaButti K.M."/>
            <person name="Lindquist E.A."/>
            <person name="Yee Ngan C."/>
            <person name="Ohm R.A."/>
            <person name="Salamov A.A."/>
            <person name="Grigoriev I.V."/>
            <person name="Spatafora J.W."/>
            <person name="Berbee M.L."/>
        </authorList>
    </citation>
    <scope>NUCLEOTIDE SEQUENCE [LARGE SCALE GENOMIC DNA]</scope>
    <source>
        <strain evidence="3 4">JEL478</strain>
    </source>
</reference>
<evidence type="ECO:0000313" key="3">
    <source>
        <dbReference type="EMBL" id="KXS16303.1"/>
    </source>
</evidence>
<feature type="region of interest" description="Disordered" evidence="2">
    <location>
        <begin position="294"/>
        <end position="316"/>
    </location>
</feature>
<accession>A0A139AIP3</accession>
<dbReference type="Gene3D" id="3.30.470.10">
    <property type="match status" value="1"/>
</dbReference>
<dbReference type="Gene3D" id="3.20.10.10">
    <property type="entry name" value="D-amino Acid Aminotransferase, subunit A, domain 2"/>
    <property type="match status" value="1"/>
</dbReference>
<dbReference type="EMBL" id="KQ965754">
    <property type="protein sequence ID" value="KXS16303.1"/>
    <property type="molecule type" value="Genomic_DNA"/>
</dbReference>
<protein>
    <submittedName>
        <fullName evidence="3">D-aminoacid aminotransferase-like PLP-dependent enzyme</fullName>
    </submittedName>
</protein>
<organism evidence="3 4">
    <name type="scientific">Gonapodya prolifera (strain JEL478)</name>
    <name type="common">Monoblepharis prolifera</name>
    <dbReference type="NCBI Taxonomy" id="1344416"/>
    <lineage>
        <taxon>Eukaryota</taxon>
        <taxon>Fungi</taxon>
        <taxon>Fungi incertae sedis</taxon>
        <taxon>Chytridiomycota</taxon>
        <taxon>Chytridiomycota incertae sedis</taxon>
        <taxon>Monoblepharidomycetes</taxon>
        <taxon>Monoblepharidales</taxon>
        <taxon>Gonapodyaceae</taxon>
        <taxon>Gonapodya</taxon>
    </lineage>
</organism>
<dbReference type="InterPro" id="IPR001544">
    <property type="entry name" value="Aminotrans_IV"/>
</dbReference>
<dbReference type="AlphaFoldDB" id="A0A139AIP3"/>
<dbReference type="InterPro" id="IPR036038">
    <property type="entry name" value="Aminotransferase-like"/>
</dbReference>
<dbReference type="InterPro" id="IPR043131">
    <property type="entry name" value="BCAT-like_N"/>
</dbReference>
<dbReference type="Proteomes" id="UP000070544">
    <property type="component" value="Unassembled WGS sequence"/>
</dbReference>
<dbReference type="SUPFAM" id="SSF56752">
    <property type="entry name" value="D-aminoacid aminotransferase-like PLP-dependent enzymes"/>
    <property type="match status" value="1"/>
</dbReference>
<dbReference type="InterPro" id="IPR043132">
    <property type="entry name" value="BCAT-like_C"/>
</dbReference>
<keyword evidence="4" id="KW-1185">Reference proteome</keyword>
<gene>
    <name evidence="3" type="ORF">M427DRAFT_31451</name>
</gene>
<sequence>MAESEASAGRNSLPSQIDDDVIISWSNPRCCSTALMYAFAQRQDADAFDEPLYGAWLKATGVERPYLDEVWKDQGFHAISPCDNVIFGKREKKYRYIKLISKFNTVTPISIFSRTRRQFLLVRDPYEVLRSWAAAGEKERQEKSATGDTSPGVIPPPSVHELGYTALLEIYNHLLVDHPDRAPLVVLSNDLINHPDPTLRLLCERLDIPFDRAMLSWPAGPKPYDGAWGKWWYGATWKTTGFVGDGAGGGGAGGKGGAPLPLEYRKVLGMCQPIWDFLKSKAVRPDLSAAVGVPRPLTAGGGGEKEGEGKKEEGTHSFVQDRRNEDVLIGVREGVYRTFEFVHRPVAKLPVFSSGFLLGDGVWEGFRVLHGALLFAQIHLQRLYTGAAFLGMHIDIPPRDLLRLVYATLDANEGMSTPDADDVHVRLMVTRGLKPTPYQNPKITIGDVDIVVAPEFKKVTKQERGLKLVTSWVRRGRPDVQDPALSSHSKINCILGCVSANTVGADEALMLDEDGFVVTCNSVNFFIVTHPTPTTPATVLTSPCHHIHRGITRDNIVHLCHANNIPVREERFTLNDVYGAREAFVTGTFGGVGWVGWVDGRPIGRTWEWDAPVDGAGWGKGEPRKGEVTERLEKLYEELKEAEAAKGRGL</sequence>
<name>A0A139AIP3_GONPJ</name>
<dbReference type="Gene3D" id="3.40.50.300">
    <property type="entry name" value="P-loop containing nucleotide triphosphate hydrolases"/>
    <property type="match status" value="1"/>
</dbReference>
<keyword evidence="3" id="KW-0032">Aminotransferase</keyword>
<dbReference type="PANTHER" id="PTHR42743">
    <property type="entry name" value="AMINO-ACID AMINOTRANSFERASE"/>
    <property type="match status" value="1"/>
</dbReference>
<dbReference type="InterPro" id="IPR050571">
    <property type="entry name" value="Class-IV_PLP-Dep_Aminotrnsfr"/>
</dbReference>
<keyword evidence="3" id="KW-0808">Transferase</keyword>
<dbReference type="Pfam" id="PF01063">
    <property type="entry name" value="Aminotran_4"/>
    <property type="match status" value="1"/>
</dbReference>
<dbReference type="Pfam" id="PF19798">
    <property type="entry name" value="Sulfotransfer_5"/>
    <property type="match status" value="2"/>
</dbReference>
<dbReference type="OrthoDB" id="25921at2759"/>
<dbReference type="InterPro" id="IPR027417">
    <property type="entry name" value="P-loop_NTPase"/>
</dbReference>
<evidence type="ECO:0000313" key="4">
    <source>
        <dbReference type="Proteomes" id="UP000070544"/>
    </source>
</evidence>
<feature type="compositionally biased region" description="Basic and acidic residues" evidence="2">
    <location>
        <begin position="303"/>
        <end position="316"/>
    </location>
</feature>
<proteinExistence type="inferred from homology"/>
<evidence type="ECO:0000256" key="1">
    <source>
        <dbReference type="ARBA" id="ARBA00009320"/>
    </source>
</evidence>
<dbReference type="GO" id="GO:0046394">
    <property type="term" value="P:carboxylic acid biosynthetic process"/>
    <property type="evidence" value="ECO:0007669"/>
    <property type="project" value="UniProtKB-ARBA"/>
</dbReference>
<dbReference type="PANTHER" id="PTHR42743:SF11">
    <property type="entry name" value="AMINODEOXYCHORISMATE LYASE"/>
    <property type="match status" value="1"/>
</dbReference>
<comment type="similarity">
    <text evidence="1">Belongs to the class-IV pyridoxal-phosphate-dependent aminotransferase family.</text>
</comment>
<dbReference type="GO" id="GO:0008483">
    <property type="term" value="F:transaminase activity"/>
    <property type="evidence" value="ECO:0007669"/>
    <property type="project" value="UniProtKB-KW"/>
</dbReference>